<accession>A0A3N0IUI4</accession>
<reference evidence="2 4" key="1">
    <citation type="journal article" date="2018" name="Elife">
        <title>Discovery and characterization of a prevalent human gut bacterial enzyme sufficient for the inactivation of a family of plant toxins.</title>
        <authorList>
            <person name="Koppel N."/>
            <person name="Bisanz J.E."/>
            <person name="Pandelia M.E."/>
            <person name="Turnbaugh P.J."/>
            <person name="Balskus E.P."/>
        </authorList>
    </citation>
    <scope>NUCLEOTIDE SEQUENCE [LARGE SCALE GENOMIC DNA]</scope>
    <source>
        <strain evidence="2 4">DSM 16107</strain>
    </source>
</reference>
<dbReference type="Pfam" id="PF11823">
    <property type="entry name" value="Se_S_carrier"/>
    <property type="match status" value="1"/>
</dbReference>
<proteinExistence type="predicted"/>
<comment type="caution">
    <text evidence="3">The sequence shown here is derived from an EMBL/GenBank/DDBJ whole genome shotgun (WGS) entry which is preliminary data.</text>
</comment>
<feature type="domain" description="Putative Se/S carrier protein-like" evidence="1">
    <location>
        <begin position="8"/>
        <end position="60"/>
    </location>
</feature>
<evidence type="ECO:0000313" key="5">
    <source>
        <dbReference type="Proteomes" id="UP000270112"/>
    </source>
</evidence>
<dbReference type="InterPro" id="IPR021778">
    <property type="entry name" value="Se/S_carrier-like"/>
</dbReference>
<name>A0A3N0IUI4_9ACTN</name>
<dbReference type="Proteomes" id="UP000253817">
    <property type="component" value="Unassembled WGS sequence"/>
</dbReference>
<sequence length="76" mass="8488">MRRKTPKIVLTFATTSDAMALEAAARDRGLPGRMIPIPSEISAGCGLAWCIPAEEWDAFERAPEVRYEGKFEVELY</sequence>
<organism evidence="3 5">
    <name type="scientific">Eggerthella sinensis</name>
    <dbReference type="NCBI Taxonomy" id="242230"/>
    <lineage>
        <taxon>Bacteria</taxon>
        <taxon>Bacillati</taxon>
        <taxon>Actinomycetota</taxon>
        <taxon>Coriobacteriia</taxon>
        <taxon>Eggerthellales</taxon>
        <taxon>Eggerthellaceae</taxon>
        <taxon>Eggerthella</taxon>
    </lineage>
</organism>
<dbReference type="EMBL" id="PPTT01000018">
    <property type="protein sequence ID" value="RDB68136.1"/>
    <property type="molecule type" value="Genomic_DNA"/>
</dbReference>
<evidence type="ECO:0000313" key="2">
    <source>
        <dbReference type="EMBL" id="RDB68136.1"/>
    </source>
</evidence>
<evidence type="ECO:0000259" key="1">
    <source>
        <dbReference type="Pfam" id="PF11823"/>
    </source>
</evidence>
<evidence type="ECO:0000313" key="4">
    <source>
        <dbReference type="Proteomes" id="UP000253817"/>
    </source>
</evidence>
<dbReference type="RefSeq" id="WP_114546778.1">
    <property type="nucleotide sequence ID" value="NZ_PPTT01000018.1"/>
</dbReference>
<keyword evidence="4" id="KW-1185">Reference proteome</keyword>
<gene>
    <name evidence="2" type="ORF">C1876_11005</name>
    <name evidence="3" type="ORF">DMP09_13815</name>
</gene>
<dbReference type="AlphaFoldDB" id="A0A3N0IUI4"/>
<dbReference type="OrthoDB" id="3192849at2"/>
<reference evidence="5" key="2">
    <citation type="submission" date="2018-05" db="EMBL/GenBank/DDBJ databases">
        <title>Genome Sequencing of selected type strains of the family Eggerthellaceae.</title>
        <authorList>
            <person name="Danylec N."/>
            <person name="Stoll D.A."/>
            <person name="Doetsch A."/>
            <person name="Huch M."/>
        </authorList>
    </citation>
    <scope>NUCLEOTIDE SEQUENCE [LARGE SCALE GENOMIC DNA]</scope>
    <source>
        <strain evidence="5">DSM 16107</strain>
    </source>
</reference>
<evidence type="ECO:0000313" key="3">
    <source>
        <dbReference type="EMBL" id="RNM40557.1"/>
    </source>
</evidence>
<protein>
    <submittedName>
        <fullName evidence="3">Phytoene dehydrogenase</fullName>
    </submittedName>
</protein>
<dbReference type="EMBL" id="QICC01000075">
    <property type="protein sequence ID" value="RNM40557.1"/>
    <property type="molecule type" value="Genomic_DNA"/>
</dbReference>
<dbReference type="Proteomes" id="UP000270112">
    <property type="component" value="Unassembled WGS sequence"/>
</dbReference>
<reference evidence="3" key="3">
    <citation type="journal article" date="2019" name="Microbiol. Resour. Announc.">
        <title>Draft Genome Sequences of Type Strains of Gordonibacter faecihominis, Paraeggerthella hongkongensis, Parvibacter caecicola,Slackia equolifaciens, Slackia faecicanis, and Slackia isoflavoniconvertens.</title>
        <authorList>
            <person name="Danylec N."/>
            <person name="Stoll D.A."/>
            <person name="Dotsch A."/>
            <person name="Huch M."/>
        </authorList>
    </citation>
    <scope>NUCLEOTIDE SEQUENCE</scope>
    <source>
        <strain evidence="3">DSM 16107</strain>
    </source>
</reference>